<comment type="caution">
    <text evidence="5">The sequence shown here is derived from an EMBL/GenBank/DDBJ whole genome shotgun (WGS) entry which is preliminary data.</text>
</comment>
<dbReference type="PROSITE" id="PS51930">
    <property type="entry name" value="BMC_2"/>
    <property type="match status" value="2"/>
</dbReference>
<dbReference type="InterPro" id="IPR011238">
    <property type="entry name" value="Micro_shell_prot_PduT"/>
</dbReference>
<protein>
    <submittedName>
        <fullName evidence="5">BMC domain-containing protein</fullName>
    </submittedName>
</protein>
<dbReference type="GO" id="GO:0031469">
    <property type="term" value="C:bacterial microcompartment"/>
    <property type="evidence" value="ECO:0007669"/>
    <property type="project" value="UniProtKB-SubCell"/>
</dbReference>
<proteinExistence type="inferred from homology"/>
<organism evidence="5 6">
    <name type="scientific">Desulforamulus aquiferis</name>
    <dbReference type="NCBI Taxonomy" id="1397668"/>
    <lineage>
        <taxon>Bacteria</taxon>
        <taxon>Bacillati</taxon>
        <taxon>Bacillota</taxon>
        <taxon>Clostridia</taxon>
        <taxon>Eubacteriales</taxon>
        <taxon>Peptococcaceae</taxon>
        <taxon>Desulforamulus</taxon>
    </lineage>
</organism>
<keyword evidence="2" id="KW-1283">Bacterial microcompartment</keyword>
<comment type="subcellular location">
    <subcellularLocation>
        <location evidence="1">Bacterial microcompartment</location>
    </subcellularLocation>
</comment>
<dbReference type="EMBL" id="JARPTC010000015">
    <property type="protein sequence ID" value="MDO7787715.1"/>
    <property type="molecule type" value="Genomic_DNA"/>
</dbReference>
<dbReference type="RefSeq" id="WP_304542982.1">
    <property type="nucleotide sequence ID" value="NZ_JARPTC010000015.1"/>
</dbReference>
<dbReference type="SMART" id="SM00877">
    <property type="entry name" value="BMC"/>
    <property type="match status" value="2"/>
</dbReference>
<dbReference type="Gene3D" id="3.30.70.1710">
    <property type="match status" value="2"/>
</dbReference>
<dbReference type="PIRSF" id="PIRSF034834">
    <property type="entry name" value="PduT"/>
    <property type="match status" value="1"/>
</dbReference>
<dbReference type="SUPFAM" id="SSF143414">
    <property type="entry name" value="CcmK-like"/>
    <property type="match status" value="2"/>
</dbReference>
<dbReference type="InterPro" id="IPR050575">
    <property type="entry name" value="BMC_shell"/>
</dbReference>
<dbReference type="InterPro" id="IPR037233">
    <property type="entry name" value="CcmK-like_sf"/>
</dbReference>
<gene>
    <name evidence="5" type="ORF">P6N53_10850</name>
</gene>
<evidence type="ECO:0000256" key="3">
    <source>
        <dbReference type="PROSITE-ProRule" id="PRU01278"/>
    </source>
</evidence>
<dbReference type="PANTHER" id="PTHR33941:SF11">
    <property type="entry name" value="BACTERIAL MICROCOMPARTMENT SHELL PROTEIN PDUJ"/>
    <property type="match status" value="1"/>
</dbReference>
<dbReference type="Proteomes" id="UP001172911">
    <property type="component" value="Unassembled WGS sequence"/>
</dbReference>
<evidence type="ECO:0000256" key="2">
    <source>
        <dbReference type="ARBA" id="ARBA00024446"/>
    </source>
</evidence>
<accession>A0AAW7ZDY9</accession>
<feature type="domain" description="BMC" evidence="4">
    <location>
        <begin position="96"/>
        <end position="182"/>
    </location>
</feature>
<evidence type="ECO:0000256" key="1">
    <source>
        <dbReference type="ARBA" id="ARBA00024322"/>
    </source>
</evidence>
<reference evidence="5" key="2">
    <citation type="submission" date="2023-03" db="EMBL/GenBank/DDBJ databases">
        <authorList>
            <person name="Zhang Z."/>
        </authorList>
    </citation>
    <scope>NUCLEOTIDE SEQUENCE</scope>
    <source>
        <strain evidence="5">DSA</strain>
    </source>
</reference>
<name>A0AAW7ZDY9_9FIRM</name>
<dbReference type="AlphaFoldDB" id="A0AAW7ZDY9"/>
<dbReference type="PANTHER" id="PTHR33941">
    <property type="entry name" value="PROPANEDIOL UTILIZATION PROTEIN PDUA"/>
    <property type="match status" value="1"/>
</dbReference>
<dbReference type="InterPro" id="IPR044872">
    <property type="entry name" value="CcmK/CsoS1_BMC"/>
</dbReference>
<keyword evidence="6" id="KW-1185">Reference proteome</keyword>
<dbReference type="CDD" id="cd07053">
    <property type="entry name" value="BMC_PduT_repeat1"/>
    <property type="match status" value="1"/>
</dbReference>
<evidence type="ECO:0000259" key="4">
    <source>
        <dbReference type="PROSITE" id="PS51930"/>
    </source>
</evidence>
<comment type="similarity">
    <text evidence="3">Belongs to the bacterial microcompartments protein family.</text>
</comment>
<evidence type="ECO:0000313" key="5">
    <source>
        <dbReference type="EMBL" id="MDO7787715.1"/>
    </source>
</evidence>
<evidence type="ECO:0000313" key="6">
    <source>
        <dbReference type="Proteomes" id="UP001172911"/>
    </source>
</evidence>
<feature type="domain" description="BMC" evidence="4">
    <location>
        <begin position="4"/>
        <end position="86"/>
    </location>
</feature>
<reference evidence="5" key="1">
    <citation type="journal article" date="2023" name="J. Hazard. Mater.">
        <title>Anaerobic biodegradation of pyrene and benzo[a]pyrene by a new sulfate-reducing Desulforamulus aquiferis strain DSA.</title>
        <authorList>
            <person name="Zhang Z."/>
            <person name="Sun J."/>
            <person name="Gong X."/>
            <person name="Wang C."/>
            <person name="Wang H."/>
        </authorList>
    </citation>
    <scope>NUCLEOTIDE SEQUENCE</scope>
    <source>
        <strain evidence="5">DSA</strain>
    </source>
</reference>
<dbReference type="InterPro" id="IPR000249">
    <property type="entry name" value="BMC_dom"/>
</dbReference>
<sequence>MFRSIGLVEFNSIAKGIEAADAMVKSAQVELIQSRSICPGKYIALLTGDVSAVESAVQQGVLVGEATVVDEFILPNVHPSVITAISATSEVEDLRALGVIEVFSVATAIVTADTAAKAADVDLIEIRLGIGIGGKSFITMTGDVAAVKAAVDAGVVIASEKGMLVEKVIIPSAHKELTQWIL</sequence>
<dbReference type="Pfam" id="PF00936">
    <property type="entry name" value="BMC"/>
    <property type="match status" value="2"/>
</dbReference>